<organism evidence="9 11">
    <name type="scientific">Ligilactobacillus acidipiscis</name>
    <dbReference type="NCBI Taxonomy" id="89059"/>
    <lineage>
        <taxon>Bacteria</taxon>
        <taxon>Bacillati</taxon>
        <taxon>Bacillota</taxon>
        <taxon>Bacilli</taxon>
        <taxon>Lactobacillales</taxon>
        <taxon>Lactobacillaceae</taxon>
        <taxon>Ligilactobacillus</taxon>
    </lineage>
</organism>
<dbReference type="SUPFAM" id="SSF52794">
    <property type="entry name" value="PTS system IIB component-like"/>
    <property type="match status" value="1"/>
</dbReference>
<reference evidence="9 11" key="1">
    <citation type="journal article" date="2015" name="Genome Announc.">
        <title>Expanding the biotechnology potential of lactobacilli through comparative genomics of 213 strains and associated genera.</title>
        <authorList>
            <person name="Sun Z."/>
            <person name="Harris H.M."/>
            <person name="McCann A."/>
            <person name="Guo C."/>
            <person name="Argimon S."/>
            <person name="Zhang W."/>
            <person name="Yang X."/>
            <person name="Jeffery I.B."/>
            <person name="Cooney J.C."/>
            <person name="Kagawa T.F."/>
            <person name="Liu W."/>
            <person name="Song Y."/>
            <person name="Salvetti E."/>
            <person name="Wrobel A."/>
            <person name="Rasinkangas P."/>
            <person name="Parkhill J."/>
            <person name="Rea M.C."/>
            <person name="O'Sullivan O."/>
            <person name="Ritari J."/>
            <person name="Douillard F.P."/>
            <person name="Paul Ross R."/>
            <person name="Yang R."/>
            <person name="Briner A.E."/>
            <person name="Felis G.E."/>
            <person name="de Vos W.M."/>
            <person name="Barrangou R."/>
            <person name="Klaenhammer T.R."/>
            <person name="Caufield P.W."/>
            <person name="Cui Y."/>
            <person name="Zhang H."/>
            <person name="O'Toole P.W."/>
        </authorList>
    </citation>
    <scope>NUCLEOTIDE SEQUENCE [LARGE SCALE GENOMIC DNA]</scope>
    <source>
        <strain evidence="9 11">DSM 15353</strain>
    </source>
</reference>
<dbReference type="InterPro" id="IPR036095">
    <property type="entry name" value="PTS_EIIB-like_sf"/>
</dbReference>
<dbReference type="Proteomes" id="UP000051491">
    <property type="component" value="Unassembled WGS sequence"/>
</dbReference>
<dbReference type="InterPro" id="IPR003501">
    <property type="entry name" value="PTS_EIIB_2/3"/>
</dbReference>
<dbReference type="PROSITE" id="PS51099">
    <property type="entry name" value="PTS_EIIB_TYPE_2"/>
    <property type="match status" value="1"/>
</dbReference>
<dbReference type="KEGG" id="laca:LAC1533_1919"/>
<reference evidence="8" key="4">
    <citation type="journal article" date="2021" name="PeerJ">
        <title>Extensive microbial diversity within the chicken gut microbiome revealed by metagenomics and culture.</title>
        <authorList>
            <person name="Gilroy R."/>
            <person name="Ravi A."/>
            <person name="Getino M."/>
            <person name="Pursley I."/>
            <person name="Horton D.L."/>
            <person name="Alikhan N.F."/>
            <person name="Baker D."/>
            <person name="Gharbi K."/>
            <person name="Hall N."/>
            <person name="Watson M."/>
            <person name="Adriaenssens E.M."/>
            <person name="Foster-Nyarko E."/>
            <person name="Jarju S."/>
            <person name="Secka A."/>
            <person name="Antonio M."/>
            <person name="Oren A."/>
            <person name="Chaudhuri R.R."/>
            <person name="La Ragione R."/>
            <person name="Hildebrand F."/>
            <person name="Pallen M.J."/>
        </authorList>
    </citation>
    <scope>NUCLEOTIDE SEQUENCE</scope>
    <source>
        <strain evidence="8">CHK174-6876</strain>
    </source>
</reference>
<dbReference type="InterPro" id="IPR003353">
    <property type="entry name" value="PTS_IIB_fruc"/>
</dbReference>
<dbReference type="PANTHER" id="PTHR30505">
    <property type="entry name" value="FRUCTOSE-LIKE PERMEASE"/>
    <property type="match status" value="1"/>
</dbReference>
<dbReference type="OrthoDB" id="9782569at2"/>
<dbReference type="InterPro" id="IPR050864">
    <property type="entry name" value="Bacterial_PTS_Sugar_Transport"/>
</dbReference>
<dbReference type="EMBL" id="DYXG01000115">
    <property type="protein sequence ID" value="HJE98241.1"/>
    <property type="molecule type" value="Genomic_DNA"/>
</dbReference>
<accession>A0A0R2K1Z0</accession>
<protein>
    <submittedName>
        <fullName evidence="8">Fructose PTS transporter subunit IIB</fullName>
        <ecNumber evidence="8">2.7.1.202</ecNumber>
    </submittedName>
    <submittedName>
        <fullName evidence="10">PTS system, IIB component</fullName>
    </submittedName>
</protein>
<name>A0A0R2K1Z0_9LACO</name>
<dbReference type="GeneID" id="95350029"/>
<evidence type="ECO:0000256" key="5">
    <source>
        <dbReference type="ARBA" id="ARBA00022683"/>
    </source>
</evidence>
<dbReference type="STRING" id="89059.LAC1533_1919"/>
<sequence length="108" mass="11680">MDFVAITSCPAGLAHTPMAAKALEKAASELGLEAKVEQQGAMGLKNEITQEEADSAKFLLIGSDQKIEKLDRFEKIPKLRVSIDTCIEKPKAVIKKAAKAVAQRQKSN</sequence>
<dbReference type="GO" id="GO:0009401">
    <property type="term" value="P:phosphoenolpyruvate-dependent sugar phosphotransferase system"/>
    <property type="evidence" value="ECO:0007669"/>
    <property type="project" value="UniProtKB-KW"/>
</dbReference>
<dbReference type="EMBL" id="JQBK01000078">
    <property type="protein sequence ID" value="KRN81205.1"/>
    <property type="molecule type" value="Genomic_DNA"/>
</dbReference>
<dbReference type="Proteomes" id="UP000190935">
    <property type="component" value="Chromosome I"/>
</dbReference>
<evidence type="ECO:0000256" key="2">
    <source>
        <dbReference type="ARBA" id="ARBA00022553"/>
    </source>
</evidence>
<proteinExistence type="predicted"/>
<evidence type="ECO:0000256" key="1">
    <source>
        <dbReference type="ARBA" id="ARBA00022448"/>
    </source>
</evidence>
<keyword evidence="5" id="KW-0598">Phosphotransferase system</keyword>
<dbReference type="PANTHER" id="PTHR30505:SF0">
    <property type="entry name" value="FRUCTOSE-LIKE PTS SYSTEM EIIBC COMPONENT-RELATED"/>
    <property type="match status" value="1"/>
</dbReference>
<evidence type="ECO:0000259" key="7">
    <source>
        <dbReference type="PROSITE" id="PS51099"/>
    </source>
</evidence>
<evidence type="ECO:0000313" key="10">
    <source>
        <dbReference type="EMBL" id="SFV41342.1"/>
    </source>
</evidence>
<dbReference type="EMBL" id="LT630287">
    <property type="protein sequence ID" value="SFV41342.1"/>
    <property type="molecule type" value="Genomic_DNA"/>
</dbReference>
<evidence type="ECO:0000256" key="3">
    <source>
        <dbReference type="ARBA" id="ARBA00022597"/>
    </source>
</evidence>
<keyword evidence="1" id="KW-0813">Transport</keyword>
<evidence type="ECO:0000313" key="8">
    <source>
        <dbReference type="EMBL" id="HJE98241.1"/>
    </source>
</evidence>
<reference evidence="10" key="3">
    <citation type="submission" date="2016-11" db="EMBL/GenBank/DDBJ databases">
        <authorList>
            <person name="Jaros S."/>
            <person name="Januszkiewicz K."/>
            <person name="Wedrychowicz H."/>
        </authorList>
    </citation>
    <scope>NUCLEOTIDE SEQUENCE [LARGE SCALE GENOMIC DNA]</scope>
    <source>
        <strain evidence="10">ACA-DC 1533</strain>
    </source>
</reference>
<dbReference type="EC" id="2.7.1.202" evidence="8"/>
<feature type="domain" description="PTS EIIB type-2" evidence="7">
    <location>
        <begin position="1"/>
        <end position="99"/>
    </location>
</feature>
<evidence type="ECO:0000256" key="4">
    <source>
        <dbReference type="ARBA" id="ARBA00022679"/>
    </source>
</evidence>
<evidence type="ECO:0000256" key="6">
    <source>
        <dbReference type="ARBA" id="ARBA00022777"/>
    </source>
</evidence>
<dbReference type="GO" id="GO:0022877">
    <property type="term" value="F:protein-N(PI)-phosphohistidine-fructose phosphotransferase system transporter activity"/>
    <property type="evidence" value="ECO:0007669"/>
    <property type="project" value="InterPro"/>
</dbReference>
<dbReference type="Gene3D" id="3.40.50.2300">
    <property type="match status" value="1"/>
</dbReference>
<evidence type="ECO:0000313" key="9">
    <source>
        <dbReference type="EMBL" id="KRN81205.1"/>
    </source>
</evidence>
<dbReference type="PATRIC" id="fig|89059.3.peg.2147"/>
<dbReference type="RefSeq" id="WP_010498509.1">
    <property type="nucleotide sequence ID" value="NZ_CP173417.1"/>
</dbReference>
<keyword evidence="2" id="KW-0597">Phosphoprotein</keyword>
<keyword evidence="3" id="KW-0762">Sugar transport</keyword>
<dbReference type="AlphaFoldDB" id="A0A0R2K1Z0"/>
<dbReference type="InterPro" id="IPR013011">
    <property type="entry name" value="PTS_EIIB_2"/>
</dbReference>
<reference evidence="8" key="5">
    <citation type="submission" date="2021-09" db="EMBL/GenBank/DDBJ databases">
        <authorList>
            <person name="Gilroy R."/>
        </authorList>
    </citation>
    <scope>NUCLEOTIDE SEQUENCE</scope>
    <source>
        <strain evidence="8">CHK174-6876</strain>
    </source>
</reference>
<evidence type="ECO:0000313" key="12">
    <source>
        <dbReference type="Proteomes" id="UP000190935"/>
    </source>
</evidence>
<dbReference type="GO" id="GO:0090563">
    <property type="term" value="F:protein-phosphocysteine-sugar phosphotransferase activity"/>
    <property type="evidence" value="ECO:0007669"/>
    <property type="project" value="TreeGrafter"/>
</dbReference>
<dbReference type="NCBIfam" id="TIGR00829">
    <property type="entry name" value="FRU"/>
    <property type="match status" value="1"/>
</dbReference>
<gene>
    <name evidence="9" type="ORF">IV43_GL002030</name>
    <name evidence="8" type="ORF">K8V00_11550</name>
    <name evidence="10" type="ORF">LAC1533_1919</name>
</gene>
<dbReference type="CDD" id="cd05569">
    <property type="entry name" value="PTS_IIB_fructose"/>
    <property type="match status" value="1"/>
</dbReference>
<keyword evidence="6" id="KW-0418">Kinase</keyword>
<dbReference type="Proteomes" id="UP000707535">
    <property type="component" value="Unassembled WGS sequence"/>
</dbReference>
<dbReference type="GO" id="GO:0005886">
    <property type="term" value="C:plasma membrane"/>
    <property type="evidence" value="ECO:0007669"/>
    <property type="project" value="TreeGrafter"/>
</dbReference>
<evidence type="ECO:0000313" key="11">
    <source>
        <dbReference type="Proteomes" id="UP000051491"/>
    </source>
</evidence>
<dbReference type="Pfam" id="PF02302">
    <property type="entry name" value="PTS_IIB"/>
    <property type="match status" value="1"/>
</dbReference>
<keyword evidence="4 8" id="KW-0808">Transferase</keyword>
<reference evidence="12" key="2">
    <citation type="submission" date="2016-11" db="EMBL/GenBank/DDBJ databases">
        <authorList>
            <person name="Papadimitriou K."/>
        </authorList>
    </citation>
    <scope>NUCLEOTIDE SEQUENCE [LARGE SCALE GENOMIC DNA]</scope>
    <source>
        <strain evidence="12">ACA-DC 1533</strain>
    </source>
</reference>
<dbReference type="GO" id="GO:0016301">
    <property type="term" value="F:kinase activity"/>
    <property type="evidence" value="ECO:0007669"/>
    <property type="project" value="UniProtKB-KW"/>
</dbReference>